<dbReference type="InterPro" id="IPR018958">
    <property type="entry name" value="Knr4/Smi1-like_dom"/>
</dbReference>
<dbReference type="AlphaFoldDB" id="A0AAU7C6H7"/>
<evidence type="ECO:0000256" key="1">
    <source>
        <dbReference type="SAM" id="Phobius"/>
    </source>
</evidence>
<keyword evidence="1" id="KW-1133">Transmembrane helix</keyword>
<reference evidence="3" key="1">
    <citation type="submission" date="2024-05" db="EMBL/GenBank/DDBJ databases">
        <title>Planctomycetes of the genus Singulisphaera possess chitinolytic capabilities.</title>
        <authorList>
            <person name="Ivanova A."/>
        </authorList>
    </citation>
    <scope>NUCLEOTIDE SEQUENCE</scope>
    <source>
        <strain evidence="3">Ch08T</strain>
    </source>
</reference>
<dbReference type="Gene3D" id="3.40.1580.10">
    <property type="entry name" value="SMI1/KNR4-like"/>
    <property type="match status" value="1"/>
</dbReference>
<gene>
    <name evidence="3" type="ORF">V5E97_20410</name>
</gene>
<sequence length="247" mass="27818">MGLNRYFGRVPRPEMIADTRMFIAQSLGFFALYLPALATLTVGGIGLILRKPWGYEIPELIFVNSRVNSIGDLIQFTHQTEISTMMNDASDRVASEILKLAATGRFPPRFYGPVSEETIVQAENELNLKFPYSYREFLRHFGAAYMLGYSFDGLTNPDPDSAEMPDFLNLVDTAKQDWKGIAGIGMPEYLLLFTHDGGDFGFYIDTSIHDERGESPILIFGPGADGIQVATDFLDFLRKKSKRERLY</sequence>
<dbReference type="SUPFAM" id="SSF160631">
    <property type="entry name" value="SMI1/KNR4-like"/>
    <property type="match status" value="1"/>
</dbReference>
<dbReference type="RefSeq" id="WP_406693390.1">
    <property type="nucleotide sequence ID" value="NZ_CP155447.1"/>
</dbReference>
<evidence type="ECO:0000313" key="3">
    <source>
        <dbReference type="EMBL" id="XBH00720.1"/>
    </source>
</evidence>
<dbReference type="SMART" id="SM00860">
    <property type="entry name" value="SMI1_KNR4"/>
    <property type="match status" value="1"/>
</dbReference>
<evidence type="ECO:0000259" key="2">
    <source>
        <dbReference type="SMART" id="SM00860"/>
    </source>
</evidence>
<organism evidence="3">
    <name type="scientific">Singulisphaera sp. Ch08</name>
    <dbReference type="NCBI Taxonomy" id="3120278"/>
    <lineage>
        <taxon>Bacteria</taxon>
        <taxon>Pseudomonadati</taxon>
        <taxon>Planctomycetota</taxon>
        <taxon>Planctomycetia</taxon>
        <taxon>Isosphaerales</taxon>
        <taxon>Isosphaeraceae</taxon>
        <taxon>Singulisphaera</taxon>
    </lineage>
</organism>
<keyword evidence="1" id="KW-0472">Membrane</keyword>
<name>A0AAU7C6H7_9BACT</name>
<proteinExistence type="predicted"/>
<feature type="transmembrane region" description="Helical" evidence="1">
    <location>
        <begin position="21"/>
        <end position="49"/>
    </location>
</feature>
<feature type="domain" description="Knr4/Smi1-like" evidence="2">
    <location>
        <begin position="113"/>
        <end position="239"/>
    </location>
</feature>
<protein>
    <submittedName>
        <fullName evidence="3">SMI1/KNR4 family protein</fullName>
    </submittedName>
</protein>
<keyword evidence="1" id="KW-0812">Transmembrane</keyword>
<dbReference type="EMBL" id="CP155447">
    <property type="protein sequence ID" value="XBH00720.1"/>
    <property type="molecule type" value="Genomic_DNA"/>
</dbReference>
<dbReference type="Pfam" id="PF09346">
    <property type="entry name" value="SMI1_KNR4"/>
    <property type="match status" value="1"/>
</dbReference>
<dbReference type="InterPro" id="IPR037883">
    <property type="entry name" value="Knr4/Smi1-like_sf"/>
</dbReference>
<accession>A0AAU7C6H7</accession>